<keyword evidence="1" id="KW-1133">Transmembrane helix</keyword>
<protein>
    <submittedName>
        <fullName evidence="2">Uncharacterized protein</fullName>
    </submittedName>
</protein>
<comment type="caution">
    <text evidence="2">The sequence shown here is derived from an EMBL/GenBank/DDBJ whole genome shotgun (WGS) entry which is preliminary data.</text>
</comment>
<accession>A0AA41ERA9</accession>
<dbReference type="Proteomes" id="UP000676478">
    <property type="component" value="Unassembled WGS sequence"/>
</dbReference>
<sequence>MEIMVATSFLGLEIGSWSSWIFGISSFFVGGVSLYVAMRNPKLKLSANSYKENGKAWVQIYNGSKGEGVVKVERGSCKELNQSASLWYPIHAKDICVIELMEAEKADSIISKYATDAVYLTVRDDRKSRIKFELQTAELSNGQAEAISSICTNANS</sequence>
<feature type="transmembrane region" description="Helical" evidence="1">
    <location>
        <begin position="20"/>
        <end position="38"/>
    </location>
</feature>
<dbReference type="EMBL" id="JAERKF010000016">
    <property type="protein sequence ID" value="MBS1011445.1"/>
    <property type="molecule type" value="Genomic_DNA"/>
</dbReference>
<keyword evidence="1" id="KW-0472">Membrane</keyword>
<organism evidence="2 3">
    <name type="scientific">Levilactobacillus brevis</name>
    <name type="common">Lactobacillus brevis</name>
    <dbReference type="NCBI Taxonomy" id="1580"/>
    <lineage>
        <taxon>Bacteria</taxon>
        <taxon>Bacillati</taxon>
        <taxon>Bacillota</taxon>
        <taxon>Bacilli</taxon>
        <taxon>Lactobacillales</taxon>
        <taxon>Lactobacillaceae</taxon>
        <taxon>Levilactobacillus</taxon>
    </lineage>
</organism>
<reference evidence="2" key="2">
    <citation type="submission" date="2022-09" db="EMBL/GenBank/DDBJ databases">
        <title>Genome-inferred correspondence between phylogeny and metabolic traits in the wild Drosophila gut microbiome.</title>
        <authorList>
            <person name="Bueno E."/>
            <person name="Blow F."/>
            <person name="Douglas A.E."/>
        </authorList>
    </citation>
    <scope>NUCLEOTIDE SEQUENCE</scope>
    <source>
        <strain evidence="2">Dm-2019-70</strain>
    </source>
</reference>
<name>A0AA41ERA9_LEVBR</name>
<proteinExistence type="predicted"/>
<keyword evidence="1" id="KW-0812">Transmembrane</keyword>
<dbReference type="RefSeq" id="WP_211756724.1">
    <property type="nucleotide sequence ID" value="NZ_JAERKF010000016.1"/>
</dbReference>
<evidence type="ECO:0000313" key="3">
    <source>
        <dbReference type="Proteomes" id="UP000676478"/>
    </source>
</evidence>
<evidence type="ECO:0000256" key="1">
    <source>
        <dbReference type="SAM" id="Phobius"/>
    </source>
</evidence>
<reference evidence="2" key="1">
    <citation type="submission" date="2020-12" db="EMBL/GenBank/DDBJ databases">
        <authorList>
            <person name="Mcmullen J.G."/>
        </authorList>
    </citation>
    <scope>NUCLEOTIDE SEQUENCE</scope>
    <source>
        <strain evidence="2">Dm-2019-70</strain>
    </source>
</reference>
<dbReference type="AlphaFoldDB" id="A0AA41ERA9"/>
<gene>
    <name evidence="2" type="ORF">JK167_11455</name>
</gene>
<evidence type="ECO:0000313" key="2">
    <source>
        <dbReference type="EMBL" id="MBS1011445.1"/>
    </source>
</evidence>